<comment type="similarity">
    <text evidence="1">In the C-terminal section; belongs to the transposase 35 family.</text>
</comment>
<evidence type="ECO:0000259" key="7">
    <source>
        <dbReference type="Pfam" id="PF01385"/>
    </source>
</evidence>
<feature type="domain" description="Cas12f1-like TNB" evidence="8">
    <location>
        <begin position="306"/>
        <end position="372"/>
    </location>
</feature>
<dbReference type="Pfam" id="PF01385">
    <property type="entry name" value="OrfB_IS605"/>
    <property type="match status" value="1"/>
</dbReference>
<evidence type="ECO:0000256" key="1">
    <source>
        <dbReference type="ARBA" id="ARBA00008761"/>
    </source>
</evidence>
<dbReference type="RefSeq" id="WP_193799385.1">
    <property type="nucleotide sequence ID" value="NZ_JADEWC010000001.1"/>
</dbReference>
<keyword evidence="4" id="KW-0862">Zinc</keyword>
<evidence type="ECO:0000256" key="3">
    <source>
        <dbReference type="ARBA" id="ARBA00022723"/>
    </source>
</evidence>
<dbReference type="InterPro" id="IPR001959">
    <property type="entry name" value="Transposase"/>
</dbReference>
<name>A0ABR9UZX6_9CHRO</name>
<keyword evidence="5" id="KW-0238">DNA-binding</keyword>
<comment type="caution">
    <text evidence="10">The sequence shown here is derived from an EMBL/GenBank/DDBJ whole genome shotgun (WGS) entry which is preliminary data.</text>
</comment>
<proteinExistence type="inferred from homology"/>
<keyword evidence="3" id="KW-0479">Metal-binding</keyword>
<evidence type="ECO:0000313" key="10">
    <source>
        <dbReference type="EMBL" id="MBE9221187.1"/>
    </source>
</evidence>
<sequence>MINLNFEYRIYPELLQEQTLLEWLFVCKKVYNYCLGERKDWMKSRKSWVDRCSLNREYIIPADTKYPDYYHQKRQLTEAKKTNPELKAVQSQVLQEVVGKVDKAFRAFHQRGIGYPRFRKKIRSMVFPQFKTCPIVGDKIKLPKIGSVKIILHRPIPEGFVVKQVQVVQKASGWYAICTIQSEGDIPNPIPDLSYSSLGIDLGFEKIIHTSKNESICRPRFLLDLQGQLKSLQRKLKNKEKSSANWLKVSRKIALLHEKIHRKRKQYHYELSHHLCNQAKMIFIEDISPKAWGKGLLRKHSLDFAFGAFMEILAHVAKKRDVYLLKVNKDYTSQTCPNCGTLTGKKPLNERVHHCSECGFTCDRDYASSLVIEQRGLIAVGQMVLQSVEDNGIGAVEKSTARATQRSRKAK</sequence>
<evidence type="ECO:0000256" key="2">
    <source>
        <dbReference type="ARBA" id="ARBA00022578"/>
    </source>
</evidence>
<keyword evidence="6" id="KW-0233">DNA recombination</keyword>
<evidence type="ECO:0000259" key="9">
    <source>
        <dbReference type="Pfam" id="PF12323"/>
    </source>
</evidence>
<evidence type="ECO:0000313" key="11">
    <source>
        <dbReference type="Proteomes" id="UP000654604"/>
    </source>
</evidence>
<dbReference type="Pfam" id="PF07282">
    <property type="entry name" value="Cas12f1-like_TNB"/>
    <property type="match status" value="1"/>
</dbReference>
<dbReference type="InterPro" id="IPR021027">
    <property type="entry name" value="Transposase_put_HTH"/>
</dbReference>
<evidence type="ECO:0000256" key="4">
    <source>
        <dbReference type="ARBA" id="ARBA00022833"/>
    </source>
</evidence>
<evidence type="ECO:0000259" key="8">
    <source>
        <dbReference type="Pfam" id="PF07282"/>
    </source>
</evidence>
<evidence type="ECO:0000256" key="5">
    <source>
        <dbReference type="ARBA" id="ARBA00023125"/>
    </source>
</evidence>
<dbReference type="EMBL" id="JADEWC010000001">
    <property type="protein sequence ID" value="MBE9221187.1"/>
    <property type="molecule type" value="Genomic_DNA"/>
</dbReference>
<dbReference type="Pfam" id="PF12323">
    <property type="entry name" value="HTH_OrfB_IS605"/>
    <property type="match status" value="1"/>
</dbReference>
<feature type="domain" description="Probable transposase IS891/IS1136/IS1341" evidence="7">
    <location>
        <begin position="196"/>
        <end position="287"/>
    </location>
</feature>
<dbReference type="Proteomes" id="UP000654604">
    <property type="component" value="Unassembled WGS sequence"/>
</dbReference>
<accession>A0ABR9UZX6</accession>
<feature type="domain" description="Transposase putative helix-turn-helix" evidence="9">
    <location>
        <begin position="1"/>
        <end position="46"/>
    </location>
</feature>
<dbReference type="NCBIfam" id="NF040570">
    <property type="entry name" value="guided_TnpB"/>
    <property type="match status" value="1"/>
</dbReference>
<dbReference type="InterPro" id="IPR010095">
    <property type="entry name" value="Cas12f1-like_TNB"/>
</dbReference>
<keyword evidence="11" id="KW-1185">Reference proteome</keyword>
<organism evidence="10 11">
    <name type="scientific">Cyanobacterium stanieri LEGE 03274</name>
    <dbReference type="NCBI Taxonomy" id="1828756"/>
    <lineage>
        <taxon>Bacteria</taxon>
        <taxon>Bacillati</taxon>
        <taxon>Cyanobacteriota</taxon>
        <taxon>Cyanophyceae</taxon>
        <taxon>Oscillatoriophycideae</taxon>
        <taxon>Chroococcales</taxon>
        <taxon>Geminocystaceae</taxon>
        <taxon>Cyanobacterium</taxon>
    </lineage>
</organism>
<reference evidence="10 11" key="1">
    <citation type="submission" date="2020-10" db="EMBL/GenBank/DDBJ databases">
        <authorList>
            <person name="Castelo-Branco R."/>
            <person name="Eusebio N."/>
            <person name="Adriana R."/>
            <person name="Vieira A."/>
            <person name="Brugerolle De Fraissinette N."/>
            <person name="Rezende De Castro R."/>
            <person name="Schneider M.P."/>
            <person name="Vasconcelos V."/>
            <person name="Leao P.N."/>
        </authorList>
    </citation>
    <scope>NUCLEOTIDE SEQUENCE [LARGE SCALE GENOMIC DNA]</scope>
    <source>
        <strain evidence="10 11">LEGE 03274</strain>
    </source>
</reference>
<evidence type="ECO:0000256" key="6">
    <source>
        <dbReference type="ARBA" id="ARBA00023172"/>
    </source>
</evidence>
<gene>
    <name evidence="10" type="ORF">IQ215_00605</name>
</gene>
<protein>
    <submittedName>
        <fullName evidence="10">Transposase</fullName>
    </submittedName>
</protein>
<keyword evidence="2" id="KW-0815">Transposition</keyword>